<keyword evidence="2" id="KW-0812">Transmembrane</keyword>
<dbReference type="Proteomes" id="UP000629098">
    <property type="component" value="Unassembled WGS sequence"/>
</dbReference>
<dbReference type="EMBL" id="JACXAE010000076">
    <property type="protein sequence ID" value="MBD2775240.1"/>
    <property type="molecule type" value="Genomic_DNA"/>
</dbReference>
<evidence type="ECO:0000256" key="1">
    <source>
        <dbReference type="SAM" id="Coils"/>
    </source>
</evidence>
<dbReference type="RefSeq" id="WP_190833355.1">
    <property type="nucleotide sequence ID" value="NZ_CAWPPI010000076.1"/>
</dbReference>
<keyword evidence="2" id="KW-1133">Transmembrane helix</keyword>
<reference evidence="3" key="1">
    <citation type="submission" date="2020-09" db="EMBL/GenBank/DDBJ databases">
        <title>Iningainema tapete sp. nov. (Scytonemataceae, Cyanobacteria) from greenhouses in central Florida (USA) produces two types of nodularin with biosynthetic potential for microcystin-LR and anabaenopeptins.</title>
        <authorList>
            <person name="Berthold D.E."/>
            <person name="Lefler F.W."/>
            <person name="Huang I.-S."/>
            <person name="Abdulla H."/>
            <person name="Zimba P.V."/>
            <person name="Laughinghouse H.D. IV."/>
        </authorList>
    </citation>
    <scope>NUCLEOTIDE SEQUENCE</scope>
    <source>
        <strain evidence="3">BLCCT55</strain>
    </source>
</reference>
<feature type="coiled-coil region" evidence="1">
    <location>
        <begin position="159"/>
        <end position="240"/>
    </location>
</feature>
<keyword evidence="1" id="KW-0175">Coiled coil</keyword>
<sequence>MSGSKAFVVTAGVSPTASLGALVAGAAVVGGVVGVVIAAGAVVSLTGKALQSYQERRNREREAALQRESEIQQRIAQIRAGIGSRKDVSWNVSTKVAVLPDTTERKDAQIRVDKLNNRLPKIRTEYQTLIEQQLLDAQTVEQALLHTQQALNANNLAAAEAYLQALDDMRIQVMQLRSEQLKKHVQYLQERLDGLRSRIPYSIFAAMQYRIDQQQSDIYIEDLHQLLTDLETQADQIHEMAENLVASWLQVGYAARVLDTDDGDVVIEVETHEGANTQMRVQFEGQQIDLFGPPEETDSCATRTVEALKIFQEQGYQLQWTQWDGQPVSEELQHIYSTTPQQSATTSYSSVRRQQSLGY</sequence>
<feature type="coiled-coil region" evidence="1">
    <location>
        <begin position="105"/>
        <end position="132"/>
    </location>
</feature>
<evidence type="ECO:0000256" key="2">
    <source>
        <dbReference type="SAM" id="Phobius"/>
    </source>
</evidence>
<evidence type="ECO:0000313" key="4">
    <source>
        <dbReference type="Proteomes" id="UP000629098"/>
    </source>
</evidence>
<proteinExistence type="predicted"/>
<keyword evidence="4" id="KW-1185">Reference proteome</keyword>
<comment type="caution">
    <text evidence="3">The sequence shown here is derived from an EMBL/GenBank/DDBJ whole genome shotgun (WGS) entry which is preliminary data.</text>
</comment>
<gene>
    <name evidence="3" type="ORF">ICL16_25055</name>
</gene>
<keyword evidence="2" id="KW-0472">Membrane</keyword>
<protein>
    <submittedName>
        <fullName evidence="3">Uncharacterized protein</fullName>
    </submittedName>
</protein>
<feature type="transmembrane region" description="Helical" evidence="2">
    <location>
        <begin position="20"/>
        <end position="47"/>
    </location>
</feature>
<name>A0A8J6XNL4_9CYAN</name>
<dbReference type="AlphaFoldDB" id="A0A8J6XNL4"/>
<accession>A0A8J6XNL4</accession>
<evidence type="ECO:0000313" key="3">
    <source>
        <dbReference type="EMBL" id="MBD2775240.1"/>
    </source>
</evidence>
<organism evidence="3 4">
    <name type="scientific">Iningainema tapete BLCC-T55</name>
    <dbReference type="NCBI Taxonomy" id="2748662"/>
    <lineage>
        <taxon>Bacteria</taxon>
        <taxon>Bacillati</taxon>
        <taxon>Cyanobacteriota</taxon>
        <taxon>Cyanophyceae</taxon>
        <taxon>Nostocales</taxon>
        <taxon>Scytonemataceae</taxon>
        <taxon>Iningainema tapete</taxon>
    </lineage>
</organism>